<dbReference type="EMBL" id="JAHLQT010021080">
    <property type="protein sequence ID" value="KAG7167976.1"/>
    <property type="molecule type" value="Genomic_DNA"/>
</dbReference>
<feature type="compositionally biased region" description="Gly residues" evidence="1">
    <location>
        <begin position="94"/>
        <end position="104"/>
    </location>
</feature>
<evidence type="ECO:0000313" key="3">
    <source>
        <dbReference type="Proteomes" id="UP000747542"/>
    </source>
</evidence>
<name>A0A8J5MY89_HOMAM</name>
<gene>
    <name evidence="2" type="ORF">Hamer_G018406</name>
</gene>
<comment type="caution">
    <text evidence="2">The sequence shown here is derived from an EMBL/GenBank/DDBJ whole genome shotgun (WGS) entry which is preliminary data.</text>
</comment>
<feature type="compositionally biased region" description="Acidic residues" evidence="1">
    <location>
        <begin position="33"/>
        <end position="46"/>
    </location>
</feature>
<dbReference type="AlphaFoldDB" id="A0A8J5MY89"/>
<sequence>MTTVRRGYHSNDRATTTTADPTEPHWIPAHTGEEEEEEEEGGDTMAEENITNLLPRRPVIIKREKRKVLTDNVNKNFGRIPTYLQRRKEQLQQEGGGATAGAGGKEVQQQDGEELQKEGSASQPEGDAGTTGLTGVVRPGQNTQRSPGDKVNELARYIFLLRNYTVALT</sequence>
<protein>
    <submittedName>
        <fullName evidence="2">Uncharacterized protein</fullName>
    </submittedName>
</protein>
<proteinExistence type="predicted"/>
<keyword evidence="3" id="KW-1185">Reference proteome</keyword>
<feature type="region of interest" description="Disordered" evidence="1">
    <location>
        <begin position="88"/>
        <end position="149"/>
    </location>
</feature>
<reference evidence="2" key="1">
    <citation type="journal article" date="2021" name="Sci. Adv.">
        <title>The American lobster genome reveals insights on longevity, neural, and immune adaptations.</title>
        <authorList>
            <person name="Polinski J.M."/>
            <person name="Zimin A.V."/>
            <person name="Clark K.F."/>
            <person name="Kohn A.B."/>
            <person name="Sadowski N."/>
            <person name="Timp W."/>
            <person name="Ptitsyn A."/>
            <person name="Khanna P."/>
            <person name="Romanova D.Y."/>
            <person name="Williams P."/>
            <person name="Greenwood S.J."/>
            <person name="Moroz L.L."/>
            <person name="Walt D.R."/>
            <person name="Bodnar A.G."/>
        </authorList>
    </citation>
    <scope>NUCLEOTIDE SEQUENCE</scope>
    <source>
        <strain evidence="2">GMGI-L3</strain>
    </source>
</reference>
<evidence type="ECO:0000313" key="2">
    <source>
        <dbReference type="EMBL" id="KAG7167976.1"/>
    </source>
</evidence>
<evidence type="ECO:0000256" key="1">
    <source>
        <dbReference type="SAM" id="MobiDB-lite"/>
    </source>
</evidence>
<dbReference type="Proteomes" id="UP000747542">
    <property type="component" value="Unassembled WGS sequence"/>
</dbReference>
<accession>A0A8J5MY89</accession>
<organism evidence="2 3">
    <name type="scientific">Homarus americanus</name>
    <name type="common">American lobster</name>
    <dbReference type="NCBI Taxonomy" id="6706"/>
    <lineage>
        <taxon>Eukaryota</taxon>
        <taxon>Metazoa</taxon>
        <taxon>Ecdysozoa</taxon>
        <taxon>Arthropoda</taxon>
        <taxon>Crustacea</taxon>
        <taxon>Multicrustacea</taxon>
        <taxon>Malacostraca</taxon>
        <taxon>Eumalacostraca</taxon>
        <taxon>Eucarida</taxon>
        <taxon>Decapoda</taxon>
        <taxon>Pleocyemata</taxon>
        <taxon>Astacidea</taxon>
        <taxon>Nephropoidea</taxon>
        <taxon>Nephropidae</taxon>
        <taxon>Homarus</taxon>
    </lineage>
</organism>
<feature type="region of interest" description="Disordered" evidence="1">
    <location>
        <begin position="1"/>
        <end position="52"/>
    </location>
</feature>